<organism evidence="2 3">
    <name type="scientific">Herbiconiux daphne</name>
    <dbReference type="NCBI Taxonomy" id="2970914"/>
    <lineage>
        <taxon>Bacteria</taxon>
        <taxon>Bacillati</taxon>
        <taxon>Actinomycetota</taxon>
        <taxon>Actinomycetes</taxon>
        <taxon>Micrococcales</taxon>
        <taxon>Microbacteriaceae</taxon>
        <taxon>Herbiconiux</taxon>
    </lineage>
</organism>
<dbReference type="SUPFAM" id="SSF54427">
    <property type="entry name" value="NTF2-like"/>
    <property type="match status" value="1"/>
</dbReference>
<name>A0ABT2H8R3_9MICO</name>
<dbReference type="Pfam" id="PF11533">
    <property type="entry name" value="AtzH-like"/>
    <property type="match status" value="1"/>
</dbReference>
<dbReference type="PANTHER" id="PTHR46310:SF7">
    <property type="entry name" value="AMIDASE 1"/>
    <property type="match status" value="1"/>
</dbReference>
<dbReference type="Gene3D" id="3.90.1300.10">
    <property type="entry name" value="Amidase signature (AS) domain"/>
    <property type="match status" value="1"/>
</dbReference>
<protein>
    <submittedName>
        <fullName evidence="2">DUF3225 domain-containing protein</fullName>
    </submittedName>
</protein>
<evidence type="ECO:0000313" key="2">
    <source>
        <dbReference type="EMBL" id="MCS5736323.1"/>
    </source>
</evidence>
<dbReference type="Proteomes" id="UP001165586">
    <property type="component" value="Unassembled WGS sequence"/>
</dbReference>
<dbReference type="InterPro" id="IPR032710">
    <property type="entry name" value="NTF2-like_dom_sf"/>
</dbReference>
<keyword evidence="3" id="KW-1185">Reference proteome</keyword>
<dbReference type="PANTHER" id="PTHR46310">
    <property type="entry name" value="AMIDASE 1"/>
    <property type="match status" value="1"/>
</dbReference>
<dbReference type="EMBL" id="JANLCJ010000016">
    <property type="protein sequence ID" value="MCS5736323.1"/>
    <property type="molecule type" value="Genomic_DNA"/>
</dbReference>
<feature type="domain" description="Amidase" evidence="1">
    <location>
        <begin position="189"/>
        <end position="349"/>
    </location>
</feature>
<dbReference type="Gene3D" id="3.10.450.50">
    <property type="match status" value="1"/>
</dbReference>
<dbReference type="InterPro" id="IPR036928">
    <property type="entry name" value="AS_sf"/>
</dbReference>
<dbReference type="InterPro" id="IPR024507">
    <property type="entry name" value="AtzH-like"/>
</dbReference>
<dbReference type="Pfam" id="PF01425">
    <property type="entry name" value="Amidase"/>
    <property type="match status" value="1"/>
</dbReference>
<dbReference type="SUPFAM" id="SSF75304">
    <property type="entry name" value="Amidase signature (AS) enzymes"/>
    <property type="match status" value="1"/>
</dbReference>
<proteinExistence type="predicted"/>
<dbReference type="InterPro" id="IPR023631">
    <property type="entry name" value="Amidase_dom"/>
</dbReference>
<dbReference type="PROSITE" id="PS00571">
    <property type="entry name" value="AMIDASES"/>
    <property type="match status" value="1"/>
</dbReference>
<comment type="caution">
    <text evidence="2">The sequence shown here is derived from an EMBL/GenBank/DDBJ whole genome shotgun (WGS) entry which is preliminary data.</text>
</comment>
<evidence type="ECO:0000313" key="3">
    <source>
        <dbReference type="Proteomes" id="UP001165586"/>
    </source>
</evidence>
<accession>A0ABT2H8R3</accession>
<gene>
    <name evidence="2" type="ORF">N1032_21530</name>
</gene>
<sequence>MAGRTGPERTAPAAAEPGLTVARHAAPTGVTTIEGALPPARLTALLEAFRGYEAALMANDLDALDRYFAPGPTTLRGDASALLVGHDRISAFRGLRGGVPPRTIVELHLRVIDPASVLVVSVSAFAKGGSGLQTQLWRADAAGWVIAAAHVTGAAPAVNGSVWRVAGAPLVPALPVPKARRGAGGRTGARPLDGMTVAVKDLFDVAGFAVGAGIPAFLAGAAPARDDADAVGALRASGAAVQGIAQTDEFAYSIAGRNVHYGTPPNPAVPGAIPGGSSSGPATAVSLGQATFGLATDTAGSIRVPASYQGLWGIRTSHGAVSARGLLPLAPSFDTVGWLARSAATLRAAAVATFEAAGAALVAGVAAADQAPATGATGDAGTKAATGATAPTDAAAPARFVVSRDLVSSCAADVQAAFDELLSEPVFGAVEQIELGDLDAVFAAFRAVQGAEAWRVHGPWITRHPGVLGDDIAERFAVAAQVTAEQETDARAVLAEHRERFDRELDGRILLLPSASSSAPALDAAPDEIAQVRAATLRMTAVAGVGGYPAVSAPLLRVPAPGGSAPVGLCFVGPRGADVEVLDLAASVAERLSA</sequence>
<dbReference type="InterPro" id="IPR020556">
    <property type="entry name" value="Amidase_CS"/>
</dbReference>
<reference evidence="2" key="1">
    <citation type="submission" date="2022-08" db="EMBL/GenBank/DDBJ databases">
        <authorList>
            <person name="Deng Y."/>
            <person name="Han X.-F."/>
            <person name="Zhang Y.-Q."/>
        </authorList>
    </citation>
    <scope>NUCLEOTIDE SEQUENCE</scope>
    <source>
        <strain evidence="2">CPCC 203386</strain>
    </source>
</reference>
<dbReference type="RefSeq" id="WP_259542206.1">
    <property type="nucleotide sequence ID" value="NZ_JANLCJ010000016.1"/>
</dbReference>
<evidence type="ECO:0000259" key="1">
    <source>
        <dbReference type="Pfam" id="PF01425"/>
    </source>
</evidence>